<dbReference type="SUPFAM" id="SSF48008">
    <property type="entry name" value="GntR ligand-binding domain-like"/>
    <property type="match status" value="1"/>
</dbReference>
<keyword evidence="6" id="KW-1185">Reference proteome</keyword>
<dbReference type="Gene3D" id="1.20.120.530">
    <property type="entry name" value="GntR ligand-binding domain-like"/>
    <property type="match status" value="1"/>
</dbReference>
<feature type="domain" description="HTH gntR-type" evidence="4">
    <location>
        <begin position="11"/>
        <end position="80"/>
    </location>
</feature>
<dbReference type="InterPro" id="IPR011711">
    <property type="entry name" value="GntR_C"/>
</dbReference>
<reference evidence="6" key="1">
    <citation type="submission" date="2016-10" db="EMBL/GenBank/DDBJ databases">
        <authorList>
            <person name="Varghese N."/>
            <person name="Submissions S."/>
        </authorList>
    </citation>
    <scope>NUCLEOTIDE SEQUENCE [LARGE SCALE GENOMIC DNA]</scope>
    <source>
        <strain evidence="6">DSM 23676</strain>
    </source>
</reference>
<dbReference type="PANTHER" id="PTHR43537:SF51">
    <property type="entry name" value="HTH-TYPE TRANSCRIPTIONAL REGULATOR LGOR-RELATED"/>
    <property type="match status" value="1"/>
</dbReference>
<dbReference type="SMART" id="SM00895">
    <property type="entry name" value="FCD"/>
    <property type="match status" value="1"/>
</dbReference>
<evidence type="ECO:0000256" key="2">
    <source>
        <dbReference type="ARBA" id="ARBA00023125"/>
    </source>
</evidence>
<evidence type="ECO:0000313" key="5">
    <source>
        <dbReference type="EMBL" id="SDS21095.1"/>
    </source>
</evidence>
<dbReference type="PROSITE" id="PS50949">
    <property type="entry name" value="HTH_GNTR"/>
    <property type="match status" value="1"/>
</dbReference>
<sequence>MTDGAHPSMHSSSRIDVAVNVLSERAANLEPGQRLGTKGDLQAECGVSKGTFNEALRLLQHRGVITLRPGPGGGLFAAAPTPMARLGNSLLALDQATTSVDDAMRVRDGLEPLLVADAVEHGGLADVKDLWSMIASMRSAVDDNDAKRFLESNWSLHRRIAEITPNQILRSIYLNLMAIIDEHTVNVLPSAEKPLDEYICERLQLHVDIVAAIEERDSGRAAELMQLHSGT</sequence>
<dbReference type="Gene3D" id="1.10.10.10">
    <property type="entry name" value="Winged helix-like DNA-binding domain superfamily/Winged helix DNA-binding domain"/>
    <property type="match status" value="1"/>
</dbReference>
<evidence type="ECO:0000259" key="4">
    <source>
        <dbReference type="PROSITE" id="PS50949"/>
    </source>
</evidence>
<dbReference type="EMBL" id="LT629766">
    <property type="protein sequence ID" value="SDS21095.1"/>
    <property type="molecule type" value="Genomic_DNA"/>
</dbReference>
<dbReference type="Proteomes" id="UP000199597">
    <property type="component" value="Chromosome I"/>
</dbReference>
<proteinExistence type="predicted"/>
<dbReference type="InterPro" id="IPR036388">
    <property type="entry name" value="WH-like_DNA-bd_sf"/>
</dbReference>
<dbReference type="InterPro" id="IPR036390">
    <property type="entry name" value="WH_DNA-bd_sf"/>
</dbReference>
<gene>
    <name evidence="5" type="ORF">SAMN04489752_1216</name>
</gene>
<dbReference type="Pfam" id="PF00392">
    <property type="entry name" value="GntR"/>
    <property type="match status" value="1"/>
</dbReference>
<keyword evidence="3" id="KW-0804">Transcription</keyword>
<name>A0A1H1QCE1_9MICO</name>
<dbReference type="InterPro" id="IPR008920">
    <property type="entry name" value="TF_FadR/GntR_C"/>
</dbReference>
<dbReference type="GO" id="GO:0003677">
    <property type="term" value="F:DNA binding"/>
    <property type="evidence" value="ECO:0007669"/>
    <property type="project" value="UniProtKB-KW"/>
</dbReference>
<keyword evidence="2 5" id="KW-0238">DNA-binding</keyword>
<evidence type="ECO:0000256" key="1">
    <source>
        <dbReference type="ARBA" id="ARBA00023015"/>
    </source>
</evidence>
<dbReference type="SUPFAM" id="SSF46785">
    <property type="entry name" value="Winged helix' DNA-binding domain"/>
    <property type="match status" value="1"/>
</dbReference>
<organism evidence="5 6">
    <name type="scientific">Brevibacterium siliguriense</name>
    <dbReference type="NCBI Taxonomy" id="1136497"/>
    <lineage>
        <taxon>Bacteria</taxon>
        <taxon>Bacillati</taxon>
        <taxon>Actinomycetota</taxon>
        <taxon>Actinomycetes</taxon>
        <taxon>Micrococcales</taxon>
        <taxon>Brevibacteriaceae</taxon>
        <taxon>Brevibacterium</taxon>
    </lineage>
</organism>
<dbReference type="STRING" id="1136497.SAMN04489752_1216"/>
<dbReference type="InterPro" id="IPR000524">
    <property type="entry name" value="Tscrpt_reg_HTH_GntR"/>
</dbReference>
<dbReference type="RefSeq" id="WP_231939632.1">
    <property type="nucleotide sequence ID" value="NZ_LT629766.1"/>
</dbReference>
<accession>A0A1H1QCE1</accession>
<evidence type="ECO:0000313" key="6">
    <source>
        <dbReference type="Proteomes" id="UP000199597"/>
    </source>
</evidence>
<protein>
    <submittedName>
        <fullName evidence="5">DNA-binding transcriptional regulator, FadR family</fullName>
    </submittedName>
</protein>
<keyword evidence="1" id="KW-0805">Transcription regulation</keyword>
<dbReference type="PANTHER" id="PTHR43537">
    <property type="entry name" value="TRANSCRIPTIONAL REGULATOR, GNTR FAMILY"/>
    <property type="match status" value="1"/>
</dbReference>
<dbReference type="GO" id="GO:0003700">
    <property type="term" value="F:DNA-binding transcription factor activity"/>
    <property type="evidence" value="ECO:0007669"/>
    <property type="project" value="InterPro"/>
</dbReference>
<dbReference type="AlphaFoldDB" id="A0A1H1QCE1"/>
<evidence type="ECO:0000256" key="3">
    <source>
        <dbReference type="ARBA" id="ARBA00023163"/>
    </source>
</evidence>
<dbReference type="Pfam" id="PF07729">
    <property type="entry name" value="FCD"/>
    <property type="match status" value="1"/>
</dbReference>